<evidence type="ECO:0000313" key="3">
    <source>
        <dbReference type="Proteomes" id="UP001321749"/>
    </source>
</evidence>
<feature type="compositionally biased region" description="Low complexity" evidence="1">
    <location>
        <begin position="55"/>
        <end position="67"/>
    </location>
</feature>
<evidence type="ECO:0000256" key="1">
    <source>
        <dbReference type="SAM" id="MobiDB-lite"/>
    </source>
</evidence>
<accession>A0AAV9I046</accession>
<feature type="region of interest" description="Disordered" evidence="1">
    <location>
        <begin position="49"/>
        <end position="145"/>
    </location>
</feature>
<feature type="compositionally biased region" description="Pro residues" evidence="1">
    <location>
        <begin position="87"/>
        <end position="100"/>
    </location>
</feature>
<reference evidence="2" key="2">
    <citation type="submission" date="2023-06" db="EMBL/GenBank/DDBJ databases">
        <authorList>
            <consortium name="Lawrence Berkeley National Laboratory"/>
            <person name="Mondo S.J."/>
            <person name="Hensen N."/>
            <person name="Bonometti L."/>
            <person name="Westerberg I."/>
            <person name="Brannstrom I.O."/>
            <person name="Guillou S."/>
            <person name="Cros-Aarteil S."/>
            <person name="Calhoun S."/>
            <person name="Haridas S."/>
            <person name="Kuo A."/>
            <person name="Pangilinan J."/>
            <person name="Riley R."/>
            <person name="Labutti K."/>
            <person name="Andreopoulos B."/>
            <person name="Lipzen A."/>
            <person name="Chen C."/>
            <person name="Yanf M."/>
            <person name="Daum C."/>
            <person name="Ng V."/>
            <person name="Clum A."/>
            <person name="Steindorff A."/>
            <person name="Ohm R."/>
            <person name="Martin F."/>
            <person name="Silar P."/>
            <person name="Natvig D."/>
            <person name="Lalanne C."/>
            <person name="Gautier V."/>
            <person name="Ament-Velasquez S.L."/>
            <person name="Kruys A."/>
            <person name="Hutchinson M.I."/>
            <person name="Powell A.J."/>
            <person name="Barry K."/>
            <person name="Miller A.N."/>
            <person name="Grigoriev I.V."/>
            <person name="Debuchy R."/>
            <person name="Gladieux P."/>
            <person name="Thoren M.H."/>
            <person name="Johannesson H."/>
        </authorList>
    </citation>
    <scope>NUCLEOTIDE SEQUENCE</scope>
    <source>
        <strain evidence="2">PSN324</strain>
    </source>
</reference>
<reference evidence="2" key="1">
    <citation type="journal article" date="2023" name="Mol. Phylogenet. Evol.">
        <title>Genome-scale phylogeny and comparative genomics of the fungal order Sordariales.</title>
        <authorList>
            <person name="Hensen N."/>
            <person name="Bonometti L."/>
            <person name="Westerberg I."/>
            <person name="Brannstrom I.O."/>
            <person name="Guillou S."/>
            <person name="Cros-Aarteil S."/>
            <person name="Calhoun S."/>
            <person name="Haridas S."/>
            <person name="Kuo A."/>
            <person name="Mondo S."/>
            <person name="Pangilinan J."/>
            <person name="Riley R."/>
            <person name="LaButti K."/>
            <person name="Andreopoulos B."/>
            <person name="Lipzen A."/>
            <person name="Chen C."/>
            <person name="Yan M."/>
            <person name="Daum C."/>
            <person name="Ng V."/>
            <person name="Clum A."/>
            <person name="Steindorff A."/>
            <person name="Ohm R.A."/>
            <person name="Martin F."/>
            <person name="Silar P."/>
            <person name="Natvig D.O."/>
            <person name="Lalanne C."/>
            <person name="Gautier V."/>
            <person name="Ament-Velasquez S.L."/>
            <person name="Kruys A."/>
            <person name="Hutchinson M.I."/>
            <person name="Powell A.J."/>
            <person name="Barry K."/>
            <person name="Miller A.N."/>
            <person name="Grigoriev I.V."/>
            <person name="Debuchy R."/>
            <person name="Gladieux P."/>
            <person name="Hiltunen Thoren M."/>
            <person name="Johannesson H."/>
        </authorList>
    </citation>
    <scope>NUCLEOTIDE SEQUENCE</scope>
    <source>
        <strain evidence="2">PSN324</strain>
    </source>
</reference>
<evidence type="ECO:0000313" key="2">
    <source>
        <dbReference type="EMBL" id="KAK4465545.1"/>
    </source>
</evidence>
<name>A0AAV9I046_9PEZI</name>
<dbReference type="EMBL" id="MU864938">
    <property type="protein sequence ID" value="KAK4465545.1"/>
    <property type="molecule type" value="Genomic_DNA"/>
</dbReference>
<keyword evidence="3" id="KW-1185">Reference proteome</keyword>
<gene>
    <name evidence="2" type="ORF">QBC42DRAFT_248388</name>
</gene>
<comment type="caution">
    <text evidence="2">The sequence shown here is derived from an EMBL/GenBank/DDBJ whole genome shotgun (WGS) entry which is preliminary data.</text>
</comment>
<sequence>MDCAAEEVPPMDWLILQAENWPVNRRSPSPEPPRYNQYGYDIDEAIWFSGRWPPNNETNNGNSTGSTERTDLLERMLSGALDESDPEPAPATPQPSPESSPDPIAIAVPSSNNNNDSPNIVPTYVTRPRQQQPHRAPPENPQRQANMTEVPAAPGWNHRDLWVADQNDESEEDTPNSSVADDNDVMDDEEMMAPPVLQRVVNAMHRALLPLEAAIDRVARDYVENGQRLLLAMSAGEDQEEERVRHELRQRLIPALLEGEQEMAGLLEELREANEPIQGLHKLMAGGPEAWEKLRAFCAEAERELEAAEDACASPEVIAGGEFSPEGQELVRAFQARILEQVRAGREPQAASDEE</sequence>
<feature type="compositionally biased region" description="Low complexity" evidence="1">
    <location>
        <begin position="109"/>
        <end position="119"/>
    </location>
</feature>
<dbReference type="AlphaFoldDB" id="A0AAV9I046"/>
<dbReference type="Proteomes" id="UP001321749">
    <property type="component" value="Unassembled WGS sequence"/>
</dbReference>
<protein>
    <submittedName>
        <fullName evidence="2">Uncharacterized protein</fullName>
    </submittedName>
</protein>
<organism evidence="2 3">
    <name type="scientific">Cladorrhinum samala</name>
    <dbReference type="NCBI Taxonomy" id="585594"/>
    <lineage>
        <taxon>Eukaryota</taxon>
        <taxon>Fungi</taxon>
        <taxon>Dikarya</taxon>
        <taxon>Ascomycota</taxon>
        <taxon>Pezizomycotina</taxon>
        <taxon>Sordariomycetes</taxon>
        <taxon>Sordariomycetidae</taxon>
        <taxon>Sordariales</taxon>
        <taxon>Podosporaceae</taxon>
        <taxon>Cladorrhinum</taxon>
    </lineage>
</organism>
<proteinExistence type="predicted"/>